<dbReference type="AlphaFoldDB" id="A0A9J6DHH3"/>
<sequence length="146" mass="16685">MIPAWFKNIDASLDDLRILEEMQGALILPFLSDVMTTSVIGQLVVNCLCKQLFHTLIRHVFLLEKCQLWGGWTVQWSIRLEDIVSVPFISGTSLVIQVRQDESVASFMGSERFLVCQDEGLLKWLKLKIETVLLFTMEERPCPLDG</sequence>
<evidence type="ECO:0000313" key="2">
    <source>
        <dbReference type="EMBL" id="KAH8021411.1"/>
    </source>
</evidence>
<reference evidence="2" key="1">
    <citation type="journal article" date="2020" name="Cell">
        <title>Large-Scale Comparative Analyses of Tick Genomes Elucidate Their Genetic Diversity and Vector Capacities.</title>
        <authorList>
            <consortium name="Tick Genome and Microbiome Consortium (TIGMIC)"/>
            <person name="Jia N."/>
            <person name="Wang J."/>
            <person name="Shi W."/>
            <person name="Du L."/>
            <person name="Sun Y."/>
            <person name="Zhan W."/>
            <person name="Jiang J.F."/>
            <person name="Wang Q."/>
            <person name="Zhang B."/>
            <person name="Ji P."/>
            <person name="Bell-Sakyi L."/>
            <person name="Cui X.M."/>
            <person name="Yuan T.T."/>
            <person name="Jiang B.G."/>
            <person name="Yang W.F."/>
            <person name="Lam T.T."/>
            <person name="Chang Q.C."/>
            <person name="Ding S.J."/>
            <person name="Wang X.J."/>
            <person name="Zhu J.G."/>
            <person name="Ruan X.D."/>
            <person name="Zhao L."/>
            <person name="Wei J.T."/>
            <person name="Ye R.Z."/>
            <person name="Que T.C."/>
            <person name="Du C.H."/>
            <person name="Zhou Y.H."/>
            <person name="Cheng J.X."/>
            <person name="Dai P.F."/>
            <person name="Guo W.B."/>
            <person name="Han X.H."/>
            <person name="Huang E.J."/>
            <person name="Li L.F."/>
            <person name="Wei W."/>
            <person name="Gao Y.C."/>
            <person name="Liu J.Z."/>
            <person name="Shao H.Z."/>
            <person name="Wang X."/>
            <person name="Wang C.C."/>
            <person name="Yang T.C."/>
            <person name="Huo Q.B."/>
            <person name="Li W."/>
            <person name="Chen H.Y."/>
            <person name="Chen S.E."/>
            <person name="Zhou L.G."/>
            <person name="Ni X.B."/>
            <person name="Tian J.H."/>
            <person name="Sheng Y."/>
            <person name="Liu T."/>
            <person name="Pan Y.S."/>
            <person name="Xia L.Y."/>
            <person name="Li J."/>
            <person name="Zhao F."/>
            <person name="Cao W.C."/>
        </authorList>
    </citation>
    <scope>NUCLEOTIDE SEQUENCE</scope>
    <source>
        <strain evidence="2">Rmic-2018</strain>
    </source>
</reference>
<dbReference type="Pfam" id="PF25037">
    <property type="entry name" value="VPS13_C"/>
    <property type="match status" value="1"/>
</dbReference>
<evidence type="ECO:0000259" key="1">
    <source>
        <dbReference type="Pfam" id="PF25037"/>
    </source>
</evidence>
<protein>
    <recommendedName>
        <fullName evidence="1">Intermembrane lipid transfer protein VPS13-like C-terminal domain-containing protein</fullName>
    </recommendedName>
</protein>
<gene>
    <name evidence="2" type="ORF">HPB51_015591</name>
</gene>
<evidence type="ECO:0000313" key="3">
    <source>
        <dbReference type="Proteomes" id="UP000821866"/>
    </source>
</evidence>
<dbReference type="Proteomes" id="UP000821866">
    <property type="component" value="Chromosome 7"/>
</dbReference>
<keyword evidence="3" id="KW-1185">Reference proteome</keyword>
<accession>A0A9J6DHH3</accession>
<reference evidence="2" key="2">
    <citation type="submission" date="2021-09" db="EMBL/GenBank/DDBJ databases">
        <authorList>
            <person name="Jia N."/>
            <person name="Wang J."/>
            <person name="Shi W."/>
            <person name="Du L."/>
            <person name="Sun Y."/>
            <person name="Zhan W."/>
            <person name="Jiang J."/>
            <person name="Wang Q."/>
            <person name="Zhang B."/>
            <person name="Ji P."/>
            <person name="Sakyi L.B."/>
            <person name="Cui X."/>
            <person name="Yuan T."/>
            <person name="Jiang B."/>
            <person name="Yang W."/>
            <person name="Lam T.T.-Y."/>
            <person name="Chang Q."/>
            <person name="Ding S."/>
            <person name="Wang X."/>
            <person name="Zhu J."/>
            <person name="Ruan X."/>
            <person name="Zhao L."/>
            <person name="Wei J."/>
            <person name="Que T."/>
            <person name="Du C."/>
            <person name="Cheng J."/>
            <person name="Dai P."/>
            <person name="Han X."/>
            <person name="Huang E."/>
            <person name="Gao Y."/>
            <person name="Liu J."/>
            <person name="Shao H."/>
            <person name="Ye R."/>
            <person name="Li L."/>
            <person name="Wei W."/>
            <person name="Wang X."/>
            <person name="Wang C."/>
            <person name="Huo Q."/>
            <person name="Li W."/>
            <person name="Guo W."/>
            <person name="Chen H."/>
            <person name="Chen S."/>
            <person name="Zhou L."/>
            <person name="Zhou L."/>
            <person name="Ni X."/>
            <person name="Tian J."/>
            <person name="Zhou Y."/>
            <person name="Sheng Y."/>
            <person name="Liu T."/>
            <person name="Pan Y."/>
            <person name="Xia L."/>
            <person name="Li J."/>
            <person name="Zhao F."/>
            <person name="Cao W."/>
        </authorList>
    </citation>
    <scope>NUCLEOTIDE SEQUENCE</scope>
    <source>
        <strain evidence="2">Rmic-2018</strain>
        <tissue evidence="2">Larvae</tissue>
    </source>
</reference>
<proteinExistence type="predicted"/>
<dbReference type="EMBL" id="JABSTU010000009">
    <property type="protein sequence ID" value="KAH8021411.1"/>
    <property type="molecule type" value="Genomic_DNA"/>
</dbReference>
<name>A0A9J6DHH3_RHIMP</name>
<dbReference type="InterPro" id="IPR056748">
    <property type="entry name" value="VPS13-like_C"/>
</dbReference>
<feature type="domain" description="Intermembrane lipid transfer protein VPS13-like C-terminal" evidence="1">
    <location>
        <begin position="58"/>
        <end position="118"/>
    </location>
</feature>
<comment type="caution">
    <text evidence="2">The sequence shown here is derived from an EMBL/GenBank/DDBJ whole genome shotgun (WGS) entry which is preliminary data.</text>
</comment>
<organism evidence="2 3">
    <name type="scientific">Rhipicephalus microplus</name>
    <name type="common">Cattle tick</name>
    <name type="synonym">Boophilus microplus</name>
    <dbReference type="NCBI Taxonomy" id="6941"/>
    <lineage>
        <taxon>Eukaryota</taxon>
        <taxon>Metazoa</taxon>
        <taxon>Ecdysozoa</taxon>
        <taxon>Arthropoda</taxon>
        <taxon>Chelicerata</taxon>
        <taxon>Arachnida</taxon>
        <taxon>Acari</taxon>
        <taxon>Parasitiformes</taxon>
        <taxon>Ixodida</taxon>
        <taxon>Ixodoidea</taxon>
        <taxon>Ixodidae</taxon>
        <taxon>Rhipicephalinae</taxon>
        <taxon>Rhipicephalus</taxon>
        <taxon>Boophilus</taxon>
    </lineage>
</organism>